<proteinExistence type="evidence at transcript level"/>
<name>U5ERL1_9DIPT</name>
<dbReference type="AlphaFoldDB" id="U5ERL1"/>
<evidence type="ECO:0000313" key="1">
    <source>
        <dbReference type="EMBL" id="JAB56187.1"/>
    </source>
</evidence>
<dbReference type="InterPro" id="IPR002317">
    <property type="entry name" value="Ser-tRNA-ligase_type_1"/>
</dbReference>
<dbReference type="SUPFAM" id="SSF46589">
    <property type="entry name" value="tRNA-binding arm"/>
    <property type="match status" value="1"/>
</dbReference>
<sequence>YIDFVSIFRDLPALEANLLHRKSDLGFNYVIKCWQTYKEIEIKKKYLEEHREQLANDIRKGTFKAQELPTAKLKAVALREDLKKLKASTHDTVNTFLETFLAIPNELDARTPIDDTKQFFSYLDKPLRSKDTPTSEPHIERYSDCIQYMRKDSALFDTFLPINCIEYFQKHGFIVSSNPDFIRSSLVKAIGDDQKLFNIKEEEHSLDKHFKMKLCGGSSLYGYLGYFAHRQVFPTAFPIKLITSGKRYFTNKNHSNSNHILIATNDSNVENELMKVLEQTMAYFKQFNLHFRCSYVPAFELENYESLRINFEMFSNNLNRYLRVGQIGYYRDYISKRILFNYRLENQYCFPHLISGTILDTSQLIRILSENGIQFKDSFLSKYIQC</sequence>
<dbReference type="GO" id="GO:0005524">
    <property type="term" value="F:ATP binding"/>
    <property type="evidence" value="ECO:0007669"/>
    <property type="project" value="InterPro"/>
</dbReference>
<protein>
    <recommendedName>
        <fullName evidence="2">Seryl-trna synthetase</fullName>
    </recommendedName>
</protein>
<accession>U5ERL1</accession>
<feature type="non-terminal residue" evidence="1">
    <location>
        <position position="1"/>
    </location>
</feature>
<dbReference type="InterPro" id="IPR010978">
    <property type="entry name" value="tRNA-bd_arm"/>
</dbReference>
<dbReference type="GO" id="GO:0006434">
    <property type="term" value="P:seryl-tRNA aminoacylation"/>
    <property type="evidence" value="ECO:0007669"/>
    <property type="project" value="InterPro"/>
</dbReference>
<evidence type="ECO:0008006" key="2">
    <source>
        <dbReference type="Google" id="ProtNLM"/>
    </source>
</evidence>
<dbReference type="EMBL" id="GANO01003684">
    <property type="protein sequence ID" value="JAB56187.1"/>
    <property type="molecule type" value="mRNA"/>
</dbReference>
<dbReference type="SUPFAM" id="SSF55681">
    <property type="entry name" value="Class II aaRS and biotin synthetases"/>
    <property type="match status" value="1"/>
</dbReference>
<dbReference type="PANTHER" id="PTHR11778">
    <property type="entry name" value="SERYL-TRNA SYNTHETASE"/>
    <property type="match status" value="1"/>
</dbReference>
<dbReference type="Gene3D" id="3.30.930.10">
    <property type="entry name" value="Bira Bifunctional Protein, Domain 2"/>
    <property type="match status" value="1"/>
</dbReference>
<reference evidence="1" key="1">
    <citation type="journal article" date="2014" name="Insect Biochem. Mol. Biol.">
        <title>An insight into the sialome of the frog biting fly, Corethrella appendiculata.</title>
        <authorList>
            <person name="Ribeiro J.M.C."/>
            <person name="Chagas A.C."/>
            <person name="Pham V.M."/>
            <person name="Lounibos L.P."/>
            <person name="Calvo E."/>
        </authorList>
    </citation>
    <scope>NUCLEOTIDE SEQUENCE</scope>
    <source>
        <tissue evidence="1">Salivary glands</tissue>
    </source>
</reference>
<dbReference type="InterPro" id="IPR045864">
    <property type="entry name" value="aa-tRNA-synth_II/BPL/LPL"/>
</dbReference>
<organism evidence="1">
    <name type="scientific">Corethrella appendiculata</name>
    <dbReference type="NCBI Taxonomy" id="1370023"/>
    <lineage>
        <taxon>Eukaryota</taxon>
        <taxon>Metazoa</taxon>
        <taxon>Ecdysozoa</taxon>
        <taxon>Arthropoda</taxon>
        <taxon>Hexapoda</taxon>
        <taxon>Insecta</taxon>
        <taxon>Pterygota</taxon>
        <taxon>Neoptera</taxon>
        <taxon>Endopterygota</taxon>
        <taxon>Diptera</taxon>
        <taxon>Nematocera</taxon>
        <taxon>Culicoidea</taxon>
        <taxon>Chaoboridae</taxon>
        <taxon>Corethrella</taxon>
    </lineage>
</organism>
<dbReference type="GO" id="GO:0004828">
    <property type="term" value="F:serine-tRNA ligase activity"/>
    <property type="evidence" value="ECO:0007669"/>
    <property type="project" value="InterPro"/>
</dbReference>